<dbReference type="GO" id="GO:0004622">
    <property type="term" value="F:phosphatidylcholine lysophospholipase activity"/>
    <property type="evidence" value="ECO:0007669"/>
    <property type="project" value="TreeGrafter"/>
</dbReference>
<sequence>MGSTSNSLLTYVALCASDGVGVGTSQPSKDGWVPKFASLINAQQTVNLGRSGSTLADALRQQLPRALEQNAHVITIWLAVNDFNQQIFNPLILTSYKSNLNDMLSQLRSKFSKDTRILVGNIPDLAQVNIYTAFGISKQFLSAQVALWNDAIRDIVQKNQCELVDLFAHWKELATHPEYISFDGFHPSAHGYTRLADIFYQQYSHK</sequence>
<keyword evidence="3" id="KW-1185">Reference proteome</keyword>
<accession>A0A816GNV0</accession>
<dbReference type="Proteomes" id="UP000663828">
    <property type="component" value="Unassembled WGS sequence"/>
</dbReference>
<evidence type="ECO:0000313" key="3">
    <source>
        <dbReference type="Proteomes" id="UP000663828"/>
    </source>
</evidence>
<dbReference type="PANTHER" id="PTHR30383">
    <property type="entry name" value="THIOESTERASE 1/PROTEASE 1/LYSOPHOSPHOLIPASE L1"/>
    <property type="match status" value="1"/>
</dbReference>
<dbReference type="InterPro" id="IPR051532">
    <property type="entry name" value="Ester_Hydrolysis_Enzymes"/>
</dbReference>
<dbReference type="InterPro" id="IPR036514">
    <property type="entry name" value="SGNH_hydro_sf"/>
</dbReference>
<comment type="caution">
    <text evidence="2">The sequence shown here is derived from an EMBL/GenBank/DDBJ whole genome shotgun (WGS) entry which is preliminary data.</text>
</comment>
<evidence type="ECO:0000259" key="1">
    <source>
        <dbReference type="Pfam" id="PF13472"/>
    </source>
</evidence>
<dbReference type="PANTHER" id="PTHR30383:SF5">
    <property type="entry name" value="SGNH HYDROLASE-TYPE ESTERASE DOMAIN-CONTAINING PROTEIN"/>
    <property type="match status" value="1"/>
</dbReference>
<reference evidence="2" key="1">
    <citation type="submission" date="2021-02" db="EMBL/GenBank/DDBJ databases">
        <authorList>
            <person name="Nowell W R."/>
        </authorList>
    </citation>
    <scope>NUCLEOTIDE SEQUENCE</scope>
</reference>
<dbReference type="InterPro" id="IPR013830">
    <property type="entry name" value="SGNH_hydro"/>
</dbReference>
<name>A0A816GNV0_ADIRI</name>
<proteinExistence type="predicted"/>
<dbReference type="Pfam" id="PF13472">
    <property type="entry name" value="Lipase_GDSL_2"/>
    <property type="match status" value="1"/>
</dbReference>
<dbReference type="EMBL" id="CAJNOR010013907">
    <property type="protein sequence ID" value="CAF1675780.1"/>
    <property type="molecule type" value="Genomic_DNA"/>
</dbReference>
<dbReference type="AlphaFoldDB" id="A0A816GNV0"/>
<gene>
    <name evidence="2" type="ORF">XAT740_LOCUS59569</name>
</gene>
<dbReference type="Gene3D" id="3.40.50.1110">
    <property type="entry name" value="SGNH hydrolase"/>
    <property type="match status" value="1"/>
</dbReference>
<evidence type="ECO:0000313" key="2">
    <source>
        <dbReference type="EMBL" id="CAF1675780.1"/>
    </source>
</evidence>
<feature type="domain" description="SGNH hydrolase-type esterase" evidence="1">
    <location>
        <begin position="18"/>
        <end position="193"/>
    </location>
</feature>
<protein>
    <recommendedName>
        <fullName evidence="1">SGNH hydrolase-type esterase domain-containing protein</fullName>
    </recommendedName>
</protein>
<organism evidence="2 3">
    <name type="scientific">Adineta ricciae</name>
    <name type="common">Rotifer</name>
    <dbReference type="NCBI Taxonomy" id="249248"/>
    <lineage>
        <taxon>Eukaryota</taxon>
        <taxon>Metazoa</taxon>
        <taxon>Spiralia</taxon>
        <taxon>Gnathifera</taxon>
        <taxon>Rotifera</taxon>
        <taxon>Eurotatoria</taxon>
        <taxon>Bdelloidea</taxon>
        <taxon>Adinetida</taxon>
        <taxon>Adinetidae</taxon>
        <taxon>Adineta</taxon>
    </lineage>
</organism>
<dbReference type="SUPFAM" id="SSF52266">
    <property type="entry name" value="SGNH hydrolase"/>
    <property type="match status" value="1"/>
</dbReference>